<evidence type="ECO:0000313" key="1">
    <source>
        <dbReference type="EMBL" id="KAG0409715.1"/>
    </source>
</evidence>
<comment type="caution">
    <text evidence="1">The sequence shown here is derived from an EMBL/GenBank/DDBJ whole genome shotgun (WGS) entry which is preliminary data.</text>
</comment>
<keyword evidence="2" id="KW-1185">Reference proteome</keyword>
<gene>
    <name evidence="1" type="ORF">HPB47_013166</name>
</gene>
<sequence>KVCSRHFLPKDFLPNVASGLKLLRDSAVPSLFSFKKPKQRRRAPRARVPPPVPSQQVVH</sequence>
<organism evidence="1 2">
    <name type="scientific">Ixodes persulcatus</name>
    <name type="common">Taiga tick</name>
    <dbReference type="NCBI Taxonomy" id="34615"/>
    <lineage>
        <taxon>Eukaryota</taxon>
        <taxon>Metazoa</taxon>
        <taxon>Ecdysozoa</taxon>
        <taxon>Arthropoda</taxon>
        <taxon>Chelicerata</taxon>
        <taxon>Arachnida</taxon>
        <taxon>Acari</taxon>
        <taxon>Parasitiformes</taxon>
        <taxon>Ixodida</taxon>
        <taxon>Ixodoidea</taxon>
        <taxon>Ixodidae</taxon>
        <taxon>Ixodinae</taxon>
        <taxon>Ixodes</taxon>
    </lineage>
</organism>
<feature type="non-terminal residue" evidence="1">
    <location>
        <position position="1"/>
    </location>
</feature>
<proteinExistence type="predicted"/>
<feature type="non-terminal residue" evidence="1">
    <location>
        <position position="59"/>
    </location>
</feature>
<reference evidence="1 2" key="1">
    <citation type="journal article" date="2020" name="Cell">
        <title>Large-Scale Comparative Analyses of Tick Genomes Elucidate Their Genetic Diversity and Vector Capacities.</title>
        <authorList>
            <consortium name="Tick Genome and Microbiome Consortium (TIGMIC)"/>
            <person name="Jia N."/>
            <person name="Wang J."/>
            <person name="Shi W."/>
            <person name="Du L."/>
            <person name="Sun Y."/>
            <person name="Zhan W."/>
            <person name="Jiang J.F."/>
            <person name="Wang Q."/>
            <person name="Zhang B."/>
            <person name="Ji P."/>
            <person name="Bell-Sakyi L."/>
            <person name="Cui X.M."/>
            <person name="Yuan T.T."/>
            <person name="Jiang B.G."/>
            <person name="Yang W.F."/>
            <person name="Lam T.T."/>
            <person name="Chang Q.C."/>
            <person name="Ding S.J."/>
            <person name="Wang X.J."/>
            <person name="Zhu J.G."/>
            <person name="Ruan X.D."/>
            <person name="Zhao L."/>
            <person name="Wei J.T."/>
            <person name="Ye R.Z."/>
            <person name="Que T.C."/>
            <person name="Du C.H."/>
            <person name="Zhou Y.H."/>
            <person name="Cheng J.X."/>
            <person name="Dai P.F."/>
            <person name="Guo W.B."/>
            <person name="Han X.H."/>
            <person name="Huang E.J."/>
            <person name="Li L.F."/>
            <person name="Wei W."/>
            <person name="Gao Y.C."/>
            <person name="Liu J.Z."/>
            <person name="Shao H.Z."/>
            <person name="Wang X."/>
            <person name="Wang C.C."/>
            <person name="Yang T.C."/>
            <person name="Huo Q.B."/>
            <person name="Li W."/>
            <person name="Chen H.Y."/>
            <person name="Chen S.E."/>
            <person name="Zhou L.G."/>
            <person name="Ni X.B."/>
            <person name="Tian J.H."/>
            <person name="Sheng Y."/>
            <person name="Liu T."/>
            <person name="Pan Y.S."/>
            <person name="Xia L.Y."/>
            <person name="Li J."/>
            <person name="Zhao F."/>
            <person name="Cao W.C."/>
        </authorList>
    </citation>
    <scope>NUCLEOTIDE SEQUENCE [LARGE SCALE GENOMIC DNA]</scope>
    <source>
        <strain evidence="1">Iper-2018</strain>
    </source>
</reference>
<name>A0AC60NRG9_IXOPE</name>
<protein>
    <submittedName>
        <fullName evidence="1">Uncharacterized protein</fullName>
    </submittedName>
</protein>
<evidence type="ECO:0000313" key="2">
    <source>
        <dbReference type="Proteomes" id="UP000805193"/>
    </source>
</evidence>
<accession>A0AC60NRG9</accession>
<dbReference type="EMBL" id="JABSTQ010011601">
    <property type="protein sequence ID" value="KAG0409715.1"/>
    <property type="molecule type" value="Genomic_DNA"/>
</dbReference>
<dbReference type="Proteomes" id="UP000805193">
    <property type="component" value="Unassembled WGS sequence"/>
</dbReference>